<evidence type="ECO:0000313" key="1">
    <source>
        <dbReference type="EMBL" id="EFH61590.1"/>
    </source>
</evidence>
<keyword evidence="2" id="KW-1185">Reference proteome</keyword>
<dbReference type="Proteomes" id="UP000008694">
    <property type="component" value="Unassembled WGS sequence"/>
</dbReference>
<proteinExistence type="predicted"/>
<dbReference type="Gramene" id="scaffold_302341.1">
    <property type="protein sequence ID" value="scaffold_302341.1"/>
    <property type="gene ID" value="scaffold_302341.1"/>
</dbReference>
<dbReference type="AlphaFoldDB" id="D7LA38"/>
<dbReference type="EMBL" id="GL348715">
    <property type="protein sequence ID" value="EFH61590.1"/>
    <property type="molecule type" value="Genomic_DNA"/>
</dbReference>
<protein>
    <submittedName>
        <fullName evidence="1">Predicted protein</fullName>
    </submittedName>
</protein>
<sequence length="104" mass="11578">MPCSKLSNLALSFDSDGLRPPETPFSRCVIVVRRCSGQWSRSFSLFAESHRSSSMSPILSLAGVSHQNNYVRPVLTIESLLVIRKWKVKLTLSAALISCCCIYK</sequence>
<gene>
    <name evidence="1" type="ORF">ARALYDRAFT_898371</name>
</gene>
<organism evidence="2">
    <name type="scientific">Arabidopsis lyrata subsp. lyrata</name>
    <name type="common">Lyre-leaved rock-cress</name>
    <dbReference type="NCBI Taxonomy" id="81972"/>
    <lineage>
        <taxon>Eukaryota</taxon>
        <taxon>Viridiplantae</taxon>
        <taxon>Streptophyta</taxon>
        <taxon>Embryophyta</taxon>
        <taxon>Tracheophyta</taxon>
        <taxon>Spermatophyta</taxon>
        <taxon>Magnoliopsida</taxon>
        <taxon>eudicotyledons</taxon>
        <taxon>Gunneridae</taxon>
        <taxon>Pentapetalae</taxon>
        <taxon>rosids</taxon>
        <taxon>malvids</taxon>
        <taxon>Brassicales</taxon>
        <taxon>Brassicaceae</taxon>
        <taxon>Camelineae</taxon>
        <taxon>Arabidopsis</taxon>
    </lineage>
</organism>
<name>D7LA38_ARALL</name>
<reference evidence="2" key="1">
    <citation type="journal article" date="2011" name="Nat. Genet.">
        <title>The Arabidopsis lyrata genome sequence and the basis of rapid genome size change.</title>
        <authorList>
            <person name="Hu T.T."/>
            <person name="Pattyn P."/>
            <person name="Bakker E.G."/>
            <person name="Cao J."/>
            <person name="Cheng J.-F."/>
            <person name="Clark R.M."/>
            <person name="Fahlgren N."/>
            <person name="Fawcett J.A."/>
            <person name="Grimwood J."/>
            <person name="Gundlach H."/>
            <person name="Haberer G."/>
            <person name="Hollister J.D."/>
            <person name="Ossowski S."/>
            <person name="Ottilar R.P."/>
            <person name="Salamov A.A."/>
            <person name="Schneeberger K."/>
            <person name="Spannagl M."/>
            <person name="Wang X."/>
            <person name="Yang L."/>
            <person name="Nasrallah M.E."/>
            <person name="Bergelson J."/>
            <person name="Carrington J.C."/>
            <person name="Gaut B.S."/>
            <person name="Schmutz J."/>
            <person name="Mayer K.F.X."/>
            <person name="Van de Peer Y."/>
            <person name="Grigoriev I.V."/>
            <person name="Nordborg M."/>
            <person name="Weigel D."/>
            <person name="Guo Y.-L."/>
        </authorList>
    </citation>
    <scope>NUCLEOTIDE SEQUENCE [LARGE SCALE GENOMIC DNA]</scope>
    <source>
        <strain evidence="2">cv. MN47</strain>
    </source>
</reference>
<evidence type="ECO:0000313" key="2">
    <source>
        <dbReference type="Proteomes" id="UP000008694"/>
    </source>
</evidence>
<accession>D7LA38</accession>
<dbReference type="HOGENOM" id="CLU_2253791_0_0_1"/>